<organism evidence="1 2">
    <name type="scientific">Lecanosticta acicola</name>
    <dbReference type="NCBI Taxonomy" id="111012"/>
    <lineage>
        <taxon>Eukaryota</taxon>
        <taxon>Fungi</taxon>
        <taxon>Dikarya</taxon>
        <taxon>Ascomycota</taxon>
        <taxon>Pezizomycotina</taxon>
        <taxon>Dothideomycetes</taxon>
        <taxon>Dothideomycetidae</taxon>
        <taxon>Mycosphaerellales</taxon>
        <taxon>Mycosphaerellaceae</taxon>
        <taxon>Lecanosticta</taxon>
    </lineage>
</organism>
<accession>A0AAI8Z6H2</accession>
<proteinExistence type="predicted"/>
<comment type="caution">
    <text evidence="1">The sequence shown here is derived from an EMBL/GenBank/DDBJ whole genome shotgun (WGS) entry which is preliminary data.</text>
</comment>
<protein>
    <submittedName>
        <fullName evidence="1">Uncharacterized protein</fullName>
    </submittedName>
</protein>
<evidence type="ECO:0000313" key="1">
    <source>
        <dbReference type="EMBL" id="CAK4033349.1"/>
    </source>
</evidence>
<dbReference type="Proteomes" id="UP001296104">
    <property type="component" value="Unassembled WGS sequence"/>
</dbReference>
<gene>
    <name evidence="1" type="ORF">LECACI_7A008507</name>
</gene>
<keyword evidence="2" id="KW-1185">Reference proteome</keyword>
<evidence type="ECO:0000313" key="2">
    <source>
        <dbReference type="Proteomes" id="UP001296104"/>
    </source>
</evidence>
<reference evidence="1" key="1">
    <citation type="submission" date="2023-11" db="EMBL/GenBank/DDBJ databases">
        <authorList>
            <person name="Alioto T."/>
            <person name="Alioto T."/>
            <person name="Gomez Garrido J."/>
        </authorList>
    </citation>
    <scope>NUCLEOTIDE SEQUENCE</scope>
</reference>
<dbReference type="AlphaFoldDB" id="A0AAI8Z6H2"/>
<sequence length="83" mass="9202">MQLIRLHGGWSEQAEGGPLYVVMLGAEGLLHLVIGRRQAREKGFKLLDMPYDSRGCYAVPLEEGDGMLDLDVKTIPDVLSLYV</sequence>
<name>A0AAI8Z6H2_9PEZI</name>
<dbReference type="EMBL" id="CAVMBE010000084">
    <property type="protein sequence ID" value="CAK4033349.1"/>
    <property type="molecule type" value="Genomic_DNA"/>
</dbReference>